<keyword evidence="1" id="KW-0808">Transferase</keyword>
<comment type="caution">
    <text evidence="1">The sequence shown here is derived from an EMBL/GenBank/DDBJ whole genome shotgun (WGS) entry which is preliminary data.</text>
</comment>
<name>A0ACB8V7Q1_9EURO</name>
<sequence>MRIPELQADIELAYLAEGGANIVYRMVMPESCRAKKEAETEWQHTYGGRLLRLRKKIGSGTPYIETAINFDSQIKALFHDSELVEQTLVALPKDIVSVCNAQLESDEASGRRPKGRRGGYLSLKEPFGLLITDMSPSPNSGASLWEFKPKWLLQSPSAPPNAKRCRTCALREMKNFYACQRGEKTSRAFCPLDLVSSDFDDVLRAVRLMKGPQHERSRLAKFLHQHPTLLKLRDCQILKNAVGLPGLCADSRERAVSMTIRDCTMFVRVPRDERETPEVRLGDLDFKSGTGGKLEYWRDLETRLIEEGWYHGREAVAEMPDCSLQYRRQRTPA</sequence>
<reference evidence="1" key="1">
    <citation type="journal article" date="2022" name="bioRxiv">
        <title>Population genetic analysis of Ophidiomyces ophidiicola, the causative agent of snake fungal disease, indicates recent introductions to the USA.</title>
        <authorList>
            <person name="Ladner J.T."/>
            <person name="Palmer J.M."/>
            <person name="Ettinger C.L."/>
            <person name="Stajich J.E."/>
            <person name="Farrell T.M."/>
            <person name="Glorioso B.M."/>
            <person name="Lawson B."/>
            <person name="Price S.J."/>
            <person name="Stengle A.G."/>
            <person name="Grear D.A."/>
            <person name="Lorch J.M."/>
        </authorList>
    </citation>
    <scope>NUCLEOTIDE SEQUENCE</scope>
    <source>
        <strain evidence="1">NWHC 24266-5</strain>
    </source>
</reference>
<gene>
    <name evidence="1" type="primary">IPK1</name>
    <name evidence="1" type="ORF">LOY88_000037</name>
</gene>
<protein>
    <submittedName>
        <fullName evidence="1">Inositol-pentakisphosphate 2-kinase</fullName>
        <ecNumber evidence="1">2.7.1.158</ecNumber>
    </submittedName>
</protein>
<dbReference type="EMBL" id="JALBCA010000002">
    <property type="protein sequence ID" value="KAI2393439.1"/>
    <property type="molecule type" value="Genomic_DNA"/>
</dbReference>
<organism evidence="1">
    <name type="scientific">Ophidiomyces ophidiicola</name>
    <dbReference type="NCBI Taxonomy" id="1387563"/>
    <lineage>
        <taxon>Eukaryota</taxon>
        <taxon>Fungi</taxon>
        <taxon>Dikarya</taxon>
        <taxon>Ascomycota</taxon>
        <taxon>Pezizomycotina</taxon>
        <taxon>Eurotiomycetes</taxon>
        <taxon>Eurotiomycetidae</taxon>
        <taxon>Onygenales</taxon>
        <taxon>Onygenaceae</taxon>
        <taxon>Ophidiomyces</taxon>
    </lineage>
</organism>
<evidence type="ECO:0000313" key="1">
    <source>
        <dbReference type="EMBL" id="KAI2393439.1"/>
    </source>
</evidence>
<proteinExistence type="predicted"/>
<accession>A0ACB8V7Q1</accession>
<dbReference type="EC" id="2.7.1.158" evidence="1"/>